<dbReference type="KEGG" id="rch:RUM_24090"/>
<evidence type="ECO:0000313" key="2">
    <source>
        <dbReference type="EMBL" id="CBL18397.1"/>
    </source>
</evidence>
<reference evidence="2" key="1">
    <citation type="submission" date="2010-03" db="EMBL/GenBank/DDBJ databases">
        <title>The genome sequence of Ruminococcus sp. 18P13.</title>
        <authorList>
            <consortium name="metaHIT consortium -- http://www.metahit.eu/"/>
            <person name="Pajon A."/>
            <person name="Turner K."/>
            <person name="Parkhill J."/>
            <person name="Bernalier A."/>
        </authorList>
    </citation>
    <scope>NUCLEOTIDE SEQUENCE [LARGE SCALE GENOMIC DNA]</scope>
    <source>
        <strain evidence="2">Type strain: 18P13</strain>
    </source>
</reference>
<dbReference type="STRING" id="213810.RUM_24090"/>
<keyword evidence="1" id="KW-0175">Coiled coil</keyword>
<evidence type="ECO:0000256" key="1">
    <source>
        <dbReference type="SAM" id="Coils"/>
    </source>
</evidence>
<proteinExistence type="predicted"/>
<gene>
    <name evidence="2" type="ordered locus">RUM_24090</name>
</gene>
<protein>
    <submittedName>
        <fullName evidence="2">Uncharacterized protein</fullName>
    </submittedName>
</protein>
<evidence type="ECO:0000313" key="3">
    <source>
        <dbReference type="Proteomes" id="UP000007054"/>
    </source>
</evidence>
<feature type="coiled-coil region" evidence="1">
    <location>
        <begin position="9"/>
        <end position="43"/>
    </location>
</feature>
<dbReference type="PATRIC" id="fig|213810.4.peg.2308"/>
<sequence>METAAPHALRDTADRLRRTTEQCMAAQERINRAVHQYQEALDDRVSAGAAQALQVTGQRLEAVYAAYAGAYRQLHLAADALEAYEKLGK</sequence>
<dbReference type="EMBL" id="FP929052">
    <property type="protein sequence ID" value="CBL18397.1"/>
    <property type="molecule type" value="Genomic_DNA"/>
</dbReference>
<keyword evidence="3" id="KW-1185">Reference proteome</keyword>
<organism evidence="2 3">
    <name type="scientific">Ruminococcus champanellensis (strain DSM 18848 / JCM 17042 / KCTC 15320 / 18P13)</name>
    <dbReference type="NCBI Taxonomy" id="213810"/>
    <lineage>
        <taxon>Bacteria</taxon>
        <taxon>Bacillati</taxon>
        <taxon>Bacillota</taxon>
        <taxon>Clostridia</taxon>
        <taxon>Eubacteriales</taxon>
        <taxon>Oscillospiraceae</taxon>
        <taxon>Ruminococcus</taxon>
    </lineage>
</organism>
<reference evidence="2" key="2">
    <citation type="submission" date="2010-03" db="EMBL/GenBank/DDBJ databases">
        <authorList>
            <person name="Pajon A."/>
        </authorList>
    </citation>
    <scope>NUCLEOTIDE SEQUENCE</scope>
    <source>
        <strain evidence="2">Type strain: 18P13</strain>
    </source>
</reference>
<dbReference type="Proteomes" id="UP000007054">
    <property type="component" value="Chromosome"/>
</dbReference>
<dbReference type="HOGENOM" id="CLU_2452774_0_0_9"/>
<accession>D4LFK2</accession>
<name>D4LFK2_RUMC1</name>
<dbReference type="AlphaFoldDB" id="D4LFK2"/>